<evidence type="ECO:0000313" key="3">
    <source>
        <dbReference type="EMBL" id="CAH0721484.1"/>
    </source>
</evidence>
<dbReference type="EMBL" id="OV170222">
    <property type="protein sequence ID" value="CAH0721484.1"/>
    <property type="molecule type" value="Genomic_DNA"/>
</dbReference>
<protein>
    <submittedName>
        <fullName evidence="3">Uncharacterized protein</fullName>
    </submittedName>
</protein>
<accession>A0A8J9Y8N1</accession>
<evidence type="ECO:0000256" key="1">
    <source>
        <dbReference type="SAM" id="MobiDB-lite"/>
    </source>
</evidence>
<name>A0A8J9Y8N1_9NEOP</name>
<feature type="signal peptide" evidence="2">
    <location>
        <begin position="1"/>
        <end position="18"/>
    </location>
</feature>
<evidence type="ECO:0000256" key="2">
    <source>
        <dbReference type="SAM" id="SignalP"/>
    </source>
</evidence>
<sequence>MVGPLILLYLLLVKNIVSDDIITSQVIRTETLVISSKRSSLNKEKPELVNSLSSSPNTTQSSFLHENNKYSKSNEVEIQIAAKDGKPGKHSKTSDNASKNESSLLHRVNASDLLSNGNNDIPEPVENASVDVLPIKLNNYTYTISNTTKGLENSILNATSEQNPDKPAKPAGTTADNPNTAVIDRSAFVGDLCATGYVKVNGKCVQPE</sequence>
<dbReference type="OrthoDB" id="6919492at2759"/>
<feature type="non-terminal residue" evidence="3">
    <location>
        <position position="208"/>
    </location>
</feature>
<feature type="compositionally biased region" description="Polar residues" evidence="1">
    <location>
        <begin position="94"/>
        <end position="103"/>
    </location>
</feature>
<evidence type="ECO:0000313" key="4">
    <source>
        <dbReference type="Proteomes" id="UP000838878"/>
    </source>
</evidence>
<gene>
    <name evidence="3" type="ORF">BINO364_LOCUS7581</name>
</gene>
<feature type="chain" id="PRO_5035439748" evidence="2">
    <location>
        <begin position="19"/>
        <end position="208"/>
    </location>
</feature>
<organism evidence="3 4">
    <name type="scientific">Brenthis ino</name>
    <name type="common">lesser marbled fritillary</name>
    <dbReference type="NCBI Taxonomy" id="405034"/>
    <lineage>
        <taxon>Eukaryota</taxon>
        <taxon>Metazoa</taxon>
        <taxon>Ecdysozoa</taxon>
        <taxon>Arthropoda</taxon>
        <taxon>Hexapoda</taxon>
        <taxon>Insecta</taxon>
        <taxon>Pterygota</taxon>
        <taxon>Neoptera</taxon>
        <taxon>Endopterygota</taxon>
        <taxon>Lepidoptera</taxon>
        <taxon>Glossata</taxon>
        <taxon>Ditrysia</taxon>
        <taxon>Papilionoidea</taxon>
        <taxon>Nymphalidae</taxon>
        <taxon>Heliconiinae</taxon>
        <taxon>Argynnini</taxon>
        <taxon>Brenthis</taxon>
    </lineage>
</organism>
<feature type="region of interest" description="Disordered" evidence="1">
    <location>
        <begin position="44"/>
        <end position="68"/>
    </location>
</feature>
<keyword evidence="4" id="KW-1185">Reference proteome</keyword>
<feature type="region of interest" description="Disordered" evidence="1">
    <location>
        <begin position="82"/>
        <end position="103"/>
    </location>
</feature>
<dbReference type="Proteomes" id="UP000838878">
    <property type="component" value="Chromosome 2"/>
</dbReference>
<feature type="compositionally biased region" description="Low complexity" evidence="1">
    <location>
        <begin position="50"/>
        <end position="62"/>
    </location>
</feature>
<proteinExistence type="predicted"/>
<feature type="region of interest" description="Disordered" evidence="1">
    <location>
        <begin position="158"/>
        <end position="179"/>
    </location>
</feature>
<dbReference type="AlphaFoldDB" id="A0A8J9Y8N1"/>
<reference evidence="3" key="1">
    <citation type="submission" date="2021-12" db="EMBL/GenBank/DDBJ databases">
        <authorList>
            <person name="Martin H S."/>
        </authorList>
    </citation>
    <scope>NUCLEOTIDE SEQUENCE</scope>
</reference>
<keyword evidence="2" id="KW-0732">Signal</keyword>